<keyword evidence="2" id="KW-1185">Reference proteome</keyword>
<gene>
    <name evidence="1" type="ORF">MENTE1834_LOCUS19210</name>
</gene>
<organism evidence="1 2">
    <name type="scientific">Meloidogyne enterolobii</name>
    <name type="common">Root-knot nematode worm</name>
    <name type="synonym">Meloidogyne mayaguensis</name>
    <dbReference type="NCBI Taxonomy" id="390850"/>
    <lineage>
        <taxon>Eukaryota</taxon>
        <taxon>Metazoa</taxon>
        <taxon>Ecdysozoa</taxon>
        <taxon>Nematoda</taxon>
        <taxon>Chromadorea</taxon>
        <taxon>Rhabditida</taxon>
        <taxon>Tylenchina</taxon>
        <taxon>Tylenchomorpha</taxon>
        <taxon>Tylenchoidea</taxon>
        <taxon>Meloidogynidae</taxon>
        <taxon>Meloidogyninae</taxon>
        <taxon>Meloidogyne</taxon>
    </lineage>
</organism>
<evidence type="ECO:0000313" key="2">
    <source>
        <dbReference type="Proteomes" id="UP001497535"/>
    </source>
</evidence>
<proteinExistence type="predicted"/>
<dbReference type="Proteomes" id="UP001497535">
    <property type="component" value="Unassembled WGS sequence"/>
</dbReference>
<comment type="caution">
    <text evidence="1">The sequence shown here is derived from an EMBL/GenBank/DDBJ whole genome shotgun (WGS) entry which is preliminary data.</text>
</comment>
<accession>A0ACB0Z0V0</accession>
<name>A0ACB0Z0V0_MELEN</name>
<dbReference type="EMBL" id="CAVMJV010000022">
    <property type="protein sequence ID" value="CAK5072430.1"/>
    <property type="molecule type" value="Genomic_DNA"/>
</dbReference>
<reference evidence="1" key="1">
    <citation type="submission" date="2023-11" db="EMBL/GenBank/DDBJ databases">
        <authorList>
            <person name="Poullet M."/>
        </authorList>
    </citation>
    <scope>NUCLEOTIDE SEQUENCE</scope>
    <source>
        <strain evidence="1">E1834</strain>
    </source>
</reference>
<sequence>MLKQERIFRLLHLGYKVECLQLESLDQICGSELEEIGERLPNLKILIILKCKLHFNTINGFNLMLEQFQRLMAFAIVRCTNFSL</sequence>
<protein>
    <submittedName>
        <fullName evidence="1">Uncharacterized protein</fullName>
    </submittedName>
</protein>
<evidence type="ECO:0000313" key="1">
    <source>
        <dbReference type="EMBL" id="CAK5072430.1"/>
    </source>
</evidence>